<evidence type="ECO:0000313" key="3">
    <source>
        <dbReference type="Proteomes" id="UP000027284"/>
    </source>
</evidence>
<organism evidence="2 3">
    <name type="scientific">Thermoanaerobaculum aquaticum</name>
    <dbReference type="NCBI Taxonomy" id="1312852"/>
    <lineage>
        <taxon>Bacteria</taxon>
        <taxon>Pseudomonadati</taxon>
        <taxon>Acidobacteriota</taxon>
        <taxon>Thermoanaerobaculia</taxon>
        <taxon>Thermoanaerobaculales</taxon>
        <taxon>Thermoanaerobaculaceae</taxon>
        <taxon>Thermoanaerobaculum</taxon>
    </lineage>
</organism>
<dbReference type="STRING" id="1312852.EG19_11025"/>
<dbReference type="GO" id="GO:0033786">
    <property type="term" value="F:heptose-1-phosphate adenylyltransferase activity"/>
    <property type="evidence" value="ECO:0007669"/>
    <property type="project" value="TreeGrafter"/>
</dbReference>
<evidence type="ECO:0000313" key="2">
    <source>
        <dbReference type="EMBL" id="KDA54496.1"/>
    </source>
</evidence>
<dbReference type="PANTHER" id="PTHR46969">
    <property type="entry name" value="BIFUNCTIONAL PROTEIN HLDE"/>
    <property type="match status" value="1"/>
</dbReference>
<keyword evidence="3" id="KW-1185">Reference proteome</keyword>
<name>A0A062Y272_9BACT</name>
<dbReference type="AlphaFoldDB" id="A0A062Y272"/>
<dbReference type="SUPFAM" id="SSF53613">
    <property type="entry name" value="Ribokinase-like"/>
    <property type="match status" value="1"/>
</dbReference>
<evidence type="ECO:0000259" key="1">
    <source>
        <dbReference type="Pfam" id="PF00294"/>
    </source>
</evidence>
<dbReference type="Proteomes" id="UP000027284">
    <property type="component" value="Unassembled WGS sequence"/>
</dbReference>
<dbReference type="GO" id="GO:0005829">
    <property type="term" value="C:cytosol"/>
    <property type="evidence" value="ECO:0007669"/>
    <property type="project" value="TreeGrafter"/>
</dbReference>
<dbReference type="EMBL" id="JMFG01000007">
    <property type="protein sequence ID" value="KDA54496.1"/>
    <property type="molecule type" value="Genomic_DNA"/>
</dbReference>
<dbReference type="InterPro" id="IPR011611">
    <property type="entry name" value="PfkB_dom"/>
</dbReference>
<accession>A0A062Y272</accession>
<dbReference type="PANTHER" id="PTHR46969:SF1">
    <property type="entry name" value="BIFUNCTIONAL PROTEIN HLDE"/>
    <property type="match status" value="1"/>
</dbReference>
<dbReference type="InterPro" id="IPR029056">
    <property type="entry name" value="Ribokinase-like"/>
</dbReference>
<protein>
    <recommendedName>
        <fullName evidence="1">Carbohydrate kinase PfkB domain-containing protein</fullName>
    </recommendedName>
</protein>
<feature type="domain" description="Carbohydrate kinase PfkB" evidence="1">
    <location>
        <begin position="202"/>
        <end position="317"/>
    </location>
</feature>
<dbReference type="Pfam" id="PF00294">
    <property type="entry name" value="PfkB"/>
    <property type="match status" value="2"/>
</dbReference>
<gene>
    <name evidence="2" type="ORF">EG19_11025</name>
</gene>
<reference evidence="2 3" key="1">
    <citation type="submission" date="2014-04" db="EMBL/GenBank/DDBJ databases">
        <title>The Genome Sequence of Thermoanaerobaculum aquaticum MP-01, The First Cultivated Group 23 Acidobacterium.</title>
        <authorList>
            <person name="Stamps B.W."/>
            <person name="Losey N.A."/>
            <person name="Lawson P.A."/>
            <person name="Stevenson B.S."/>
        </authorList>
    </citation>
    <scope>NUCLEOTIDE SEQUENCE [LARGE SCALE GENOMIC DNA]</scope>
    <source>
        <strain evidence="2 3">MP-01</strain>
    </source>
</reference>
<dbReference type="RefSeq" id="WP_038047381.1">
    <property type="nucleotide sequence ID" value="NZ_JMFG01000007.1"/>
</dbReference>
<proteinExistence type="predicted"/>
<sequence>MRERDRLHRLIESFRGCRVLLYGDLVLDRFILGSPKRISREAPVLILRFEEQKDVPGGGANAMANMLSLGAQVVAVGVVGDDEQGQVLRETLRQRGGDVSQVVVVPGFRTVTKVRILAGGPSALKHQVARYDIEDNVGNGKLRDQLMAALTALAPTVQAAAVSDYGYGAVFPEGVQALRRSLPAGALAVADSRFALPSLGPVDGATPNLEELSAHAGQFPQTDRQVAEAAESLRRKLRARFVVATRGSQGLTLVEQGMPPFHLPVYGTDQVADVTGAGDTVLATLTLTLAAGGTPRQAALLANLAGGIVVMKAGTATVSAEELHAAVDAAPFIHD</sequence>
<dbReference type="Gene3D" id="3.40.1190.20">
    <property type="match status" value="1"/>
</dbReference>
<comment type="caution">
    <text evidence="2">The sequence shown here is derived from an EMBL/GenBank/DDBJ whole genome shotgun (WGS) entry which is preliminary data.</text>
</comment>
<dbReference type="OrthoDB" id="9802794at2"/>
<feature type="domain" description="Carbohydrate kinase PfkB" evidence="1">
    <location>
        <begin position="37"/>
        <end position="119"/>
    </location>
</feature>
<dbReference type="GO" id="GO:0033785">
    <property type="term" value="F:heptose 7-phosphate kinase activity"/>
    <property type="evidence" value="ECO:0007669"/>
    <property type="project" value="TreeGrafter"/>
</dbReference>